<dbReference type="Proteomes" id="UP000537130">
    <property type="component" value="Unassembled WGS sequence"/>
</dbReference>
<gene>
    <name evidence="2" type="ORF">FHR99_000416</name>
</gene>
<keyword evidence="1" id="KW-0732">Signal</keyword>
<organism evidence="2 3">
    <name type="scientific">Litorivivens lipolytica</name>
    <dbReference type="NCBI Taxonomy" id="1524264"/>
    <lineage>
        <taxon>Bacteria</taxon>
        <taxon>Pseudomonadati</taxon>
        <taxon>Pseudomonadota</taxon>
        <taxon>Gammaproteobacteria</taxon>
        <taxon>Litorivivens</taxon>
    </lineage>
</organism>
<protein>
    <recommendedName>
        <fullName evidence="4">YtfJ family protein</fullName>
    </recommendedName>
</protein>
<comment type="caution">
    <text evidence="2">The sequence shown here is derived from an EMBL/GenBank/DDBJ whole genome shotgun (WGS) entry which is preliminary data.</text>
</comment>
<feature type="signal peptide" evidence="1">
    <location>
        <begin position="1"/>
        <end position="19"/>
    </location>
</feature>
<evidence type="ECO:0000313" key="2">
    <source>
        <dbReference type="EMBL" id="MBB3046180.1"/>
    </source>
</evidence>
<evidence type="ECO:0000256" key="1">
    <source>
        <dbReference type="SAM" id="SignalP"/>
    </source>
</evidence>
<dbReference type="AlphaFoldDB" id="A0A7W4W2D5"/>
<sequence length="187" mass="20604">MPRIFALLLATLLPLSAAALQKGDALPELYLADKGELTLDAKQEIVYVPWSTENLDTQGQVQIIQYMAARPSAEKAIRPFTDKLEETAYPVELHHVTTVVNLDDVTFGASGWALSELEKNKREYAMSTMVADMEGKGLKTWGFEPKGSALIILDEAGKVLYVKDGKLNKKEIDAAIALIGEEVAKRR</sequence>
<name>A0A7W4W2D5_9GAMM</name>
<evidence type="ECO:0008006" key="4">
    <source>
        <dbReference type="Google" id="ProtNLM"/>
    </source>
</evidence>
<keyword evidence="3" id="KW-1185">Reference proteome</keyword>
<proteinExistence type="predicted"/>
<reference evidence="2 3" key="1">
    <citation type="submission" date="2020-08" db="EMBL/GenBank/DDBJ databases">
        <title>Genomic Encyclopedia of Type Strains, Phase III (KMG-III): the genomes of soil and plant-associated and newly described type strains.</title>
        <authorList>
            <person name="Whitman W."/>
        </authorList>
    </citation>
    <scope>NUCLEOTIDE SEQUENCE [LARGE SCALE GENOMIC DNA]</scope>
    <source>
        <strain evidence="2 3">CECT 8654</strain>
    </source>
</reference>
<dbReference type="EMBL" id="JACHWY010000001">
    <property type="protein sequence ID" value="MBB3046180.1"/>
    <property type="molecule type" value="Genomic_DNA"/>
</dbReference>
<evidence type="ECO:0000313" key="3">
    <source>
        <dbReference type="Proteomes" id="UP000537130"/>
    </source>
</evidence>
<feature type="chain" id="PRO_5031407195" description="YtfJ family protein" evidence="1">
    <location>
        <begin position="20"/>
        <end position="187"/>
    </location>
</feature>
<dbReference type="RefSeq" id="WP_183408879.1">
    <property type="nucleotide sequence ID" value="NZ_JACHWY010000001.1"/>
</dbReference>
<accession>A0A7W4W2D5</accession>
<dbReference type="Pfam" id="PF09695">
    <property type="entry name" value="YtfJ_HI0045"/>
    <property type="match status" value="1"/>
</dbReference>
<dbReference type="InterPro" id="IPR006513">
    <property type="entry name" value="YtfJ_HI0045"/>
</dbReference>